<proteinExistence type="predicted"/>
<sequence length="181" mass="20309">MRGLEGTAVIDPVISITKDMSYGSFAFLIKHSTSTHRYATFLFDLATFMEGAKQLGCIMEVEKDDTTMLRENEQNSTSVGGTFSPIIYPRFPTVRESRVDERAWKGRLLNEINFEKEGQGLKIGKFDPIKFYRDGGFYLLDMPGHAIGHISALARTTIDPPTFMFMDGDIAHHGVIVHEIA</sequence>
<evidence type="ECO:0000313" key="2">
    <source>
        <dbReference type="Proteomes" id="UP000054032"/>
    </source>
</evidence>
<dbReference type="RefSeq" id="XP_007693000.1">
    <property type="nucleotide sequence ID" value="XM_007694810.1"/>
</dbReference>
<organism evidence="1 2">
    <name type="scientific">Bipolaris oryzae ATCC 44560</name>
    <dbReference type="NCBI Taxonomy" id="930090"/>
    <lineage>
        <taxon>Eukaryota</taxon>
        <taxon>Fungi</taxon>
        <taxon>Dikarya</taxon>
        <taxon>Ascomycota</taxon>
        <taxon>Pezizomycotina</taxon>
        <taxon>Dothideomycetes</taxon>
        <taxon>Pleosporomycetidae</taxon>
        <taxon>Pleosporales</taxon>
        <taxon>Pleosporineae</taxon>
        <taxon>Pleosporaceae</taxon>
        <taxon>Bipolaris</taxon>
    </lineage>
</organism>
<dbReference type="GeneID" id="19124016"/>
<dbReference type="HOGENOM" id="CLU_1488758_0_0_1"/>
<protein>
    <recommendedName>
        <fullName evidence="3">Metallo-beta-lactamase domain-containing protein</fullName>
    </recommendedName>
</protein>
<name>W6YY36_COCMI</name>
<gene>
    <name evidence="1" type="ORF">COCMIDRAFT_41198</name>
</gene>
<dbReference type="OrthoDB" id="10250730at2759"/>
<dbReference type="KEGG" id="bor:COCMIDRAFT_41198"/>
<dbReference type="AlphaFoldDB" id="W6YY36"/>
<evidence type="ECO:0008006" key="3">
    <source>
        <dbReference type="Google" id="ProtNLM"/>
    </source>
</evidence>
<accession>W6YY36</accession>
<dbReference type="EMBL" id="KI964162">
    <property type="protein sequence ID" value="EUC40474.1"/>
    <property type="molecule type" value="Genomic_DNA"/>
</dbReference>
<reference evidence="1 2" key="1">
    <citation type="journal article" date="2013" name="PLoS Genet.">
        <title>Comparative genome structure, secondary metabolite, and effector coding capacity across Cochliobolus pathogens.</title>
        <authorList>
            <person name="Condon B.J."/>
            <person name="Leng Y."/>
            <person name="Wu D."/>
            <person name="Bushley K.E."/>
            <person name="Ohm R.A."/>
            <person name="Otillar R."/>
            <person name="Martin J."/>
            <person name="Schackwitz W."/>
            <person name="Grimwood J."/>
            <person name="MohdZainudin N."/>
            <person name="Xue C."/>
            <person name="Wang R."/>
            <person name="Manning V.A."/>
            <person name="Dhillon B."/>
            <person name="Tu Z.J."/>
            <person name="Steffenson B.J."/>
            <person name="Salamov A."/>
            <person name="Sun H."/>
            <person name="Lowry S."/>
            <person name="LaButti K."/>
            <person name="Han J."/>
            <person name="Copeland A."/>
            <person name="Lindquist E."/>
            <person name="Barry K."/>
            <person name="Schmutz J."/>
            <person name="Baker S.E."/>
            <person name="Ciuffetti L.M."/>
            <person name="Grigoriev I.V."/>
            <person name="Zhong S."/>
            <person name="Turgeon B.G."/>
        </authorList>
    </citation>
    <scope>NUCLEOTIDE SEQUENCE [LARGE SCALE GENOMIC DNA]</scope>
    <source>
        <strain evidence="1 2">ATCC 44560</strain>
    </source>
</reference>
<dbReference type="eggNOG" id="ENOG502S1A6">
    <property type="taxonomic scope" value="Eukaryota"/>
</dbReference>
<keyword evidence="2" id="KW-1185">Reference proteome</keyword>
<dbReference type="Proteomes" id="UP000054032">
    <property type="component" value="Unassembled WGS sequence"/>
</dbReference>
<evidence type="ECO:0000313" key="1">
    <source>
        <dbReference type="EMBL" id="EUC40474.1"/>
    </source>
</evidence>